<evidence type="ECO:0000313" key="14">
    <source>
        <dbReference type="EMBL" id="KAF2190491.1"/>
    </source>
</evidence>
<evidence type="ECO:0000256" key="12">
    <source>
        <dbReference type="SAM" id="MobiDB-lite"/>
    </source>
</evidence>
<dbReference type="FunFam" id="3.30.1960.10:FF:000003">
    <property type="entry name" value="tRNA methyltransferase"/>
    <property type="match status" value="1"/>
</dbReference>
<sequence length="313" mass="35250">MQSRFEVKKQRILEQLNTQDENYHDLSPKGSIDKPIRSLIDDINHLDGLVTTSSCSGRISVFLEGKKKDGSRADTQGNVEADRAGPGGKGGGSWLFISHSPVETLEISSDSQLMSKFGMKLSNSQDEQTPSVDCRYIHIKFEPMILHILAASLDHTQRVLSAAISAGFRESGAMSLTSSKTREMNPMVAVRSTGYSYDAIIGYQDDTGNNVALVDEMYLRTLVGIANERFKTNAERISRFRSLLLEQYGHRGMNKLLEAFSVKQDWEDPDVRRERKRKEGLRRQRGLEKETSPRNQAEIPNSTQDGELNWMFD</sequence>
<dbReference type="GO" id="GO:0032259">
    <property type="term" value="P:methylation"/>
    <property type="evidence" value="ECO:0007669"/>
    <property type="project" value="UniProtKB-KW"/>
</dbReference>
<evidence type="ECO:0000256" key="3">
    <source>
        <dbReference type="ARBA" id="ARBA00012750"/>
    </source>
</evidence>
<evidence type="ECO:0000256" key="4">
    <source>
        <dbReference type="ARBA" id="ARBA00022603"/>
    </source>
</evidence>
<reference evidence="14" key="1">
    <citation type="journal article" date="2020" name="Stud. Mycol.">
        <title>101 Dothideomycetes genomes: a test case for predicting lifestyles and emergence of pathogens.</title>
        <authorList>
            <person name="Haridas S."/>
            <person name="Albert R."/>
            <person name="Binder M."/>
            <person name="Bloem J."/>
            <person name="Labutti K."/>
            <person name="Salamov A."/>
            <person name="Andreopoulos B."/>
            <person name="Baker S."/>
            <person name="Barry K."/>
            <person name="Bills G."/>
            <person name="Bluhm B."/>
            <person name="Cannon C."/>
            <person name="Castanera R."/>
            <person name="Culley D."/>
            <person name="Daum C."/>
            <person name="Ezra D."/>
            <person name="Gonzalez J."/>
            <person name="Henrissat B."/>
            <person name="Kuo A."/>
            <person name="Liang C."/>
            <person name="Lipzen A."/>
            <person name="Lutzoni F."/>
            <person name="Magnuson J."/>
            <person name="Mondo S."/>
            <person name="Nolan M."/>
            <person name="Ohm R."/>
            <person name="Pangilinan J."/>
            <person name="Park H.-J."/>
            <person name="Ramirez L."/>
            <person name="Alfaro M."/>
            <person name="Sun H."/>
            <person name="Tritt A."/>
            <person name="Yoshinaga Y."/>
            <person name="Zwiers L.-H."/>
            <person name="Turgeon B."/>
            <person name="Goodwin S."/>
            <person name="Spatafora J."/>
            <person name="Crous P."/>
            <person name="Grigoriev I."/>
        </authorList>
    </citation>
    <scope>NUCLEOTIDE SEQUENCE</scope>
    <source>
        <strain evidence="14">CBS 207.26</strain>
    </source>
</reference>
<evidence type="ECO:0000256" key="8">
    <source>
        <dbReference type="ARBA" id="ARBA00030554"/>
    </source>
</evidence>
<keyword evidence="7" id="KW-0819">tRNA processing</keyword>
<name>A0A6A6EG44_9PEZI</name>
<evidence type="ECO:0000256" key="1">
    <source>
        <dbReference type="ARBA" id="ARBA00004797"/>
    </source>
</evidence>
<accession>A0A6A6EG44</accession>
<keyword evidence="4" id="KW-0489">Methyltransferase</keyword>
<gene>
    <name evidence="14" type="ORF">K469DRAFT_733231</name>
</gene>
<evidence type="ECO:0000256" key="9">
    <source>
        <dbReference type="ARBA" id="ARBA00049202"/>
    </source>
</evidence>
<dbReference type="EMBL" id="ML994618">
    <property type="protein sequence ID" value="KAF2190491.1"/>
    <property type="molecule type" value="Genomic_DNA"/>
</dbReference>
<evidence type="ECO:0000256" key="6">
    <source>
        <dbReference type="ARBA" id="ARBA00022691"/>
    </source>
</evidence>
<evidence type="ECO:0000256" key="10">
    <source>
        <dbReference type="ARBA" id="ARBA00058049"/>
    </source>
</evidence>
<dbReference type="GO" id="GO:0008033">
    <property type="term" value="P:tRNA processing"/>
    <property type="evidence" value="ECO:0007669"/>
    <property type="project" value="UniProtKB-KW"/>
</dbReference>
<dbReference type="PANTHER" id="PTHR48418:SF1">
    <property type="entry name" value="TRNA WYBUTOSINE-SYNTHESIZING PROTEIN 3"/>
    <property type="match status" value="1"/>
</dbReference>
<keyword evidence="5" id="KW-0808">Transferase</keyword>
<dbReference type="Pfam" id="PF02676">
    <property type="entry name" value="TYW3"/>
    <property type="match status" value="1"/>
</dbReference>
<evidence type="ECO:0000256" key="11">
    <source>
        <dbReference type="ARBA" id="ARBA00069229"/>
    </source>
</evidence>
<feature type="region of interest" description="Disordered" evidence="12">
    <location>
        <begin position="67"/>
        <end position="87"/>
    </location>
</feature>
<evidence type="ECO:0000256" key="2">
    <source>
        <dbReference type="ARBA" id="ARBA00008569"/>
    </source>
</evidence>
<dbReference type="GO" id="GO:0008168">
    <property type="term" value="F:methyltransferase activity"/>
    <property type="evidence" value="ECO:0007669"/>
    <property type="project" value="UniProtKB-KW"/>
</dbReference>
<dbReference type="SUPFAM" id="SSF111278">
    <property type="entry name" value="SSo0622-like"/>
    <property type="match status" value="1"/>
</dbReference>
<comment type="similarity">
    <text evidence="2">Belongs to the TYW3 family.</text>
</comment>
<protein>
    <recommendedName>
        <fullName evidence="11">tRNA wybutosine-synthesizing protein 3</fullName>
        <ecNumber evidence="3">2.1.1.282</ecNumber>
    </recommendedName>
    <alternativeName>
        <fullName evidence="8">tRNA(Phe) 7-((3-amino-3-carboxypropyl)-4-demethylwyosine(37)-N(4))-methyltransferase</fullName>
    </alternativeName>
</protein>
<keyword evidence="6" id="KW-0949">S-adenosyl-L-methionine</keyword>
<comment type="catalytic activity">
    <reaction evidence="9">
        <text>4-demethyl-7-[(3S)-3-amino-3-carboxypropyl]wyosine(37) in tRNA(Phe) + S-adenosyl-L-methionine = 7-[(3S)-3-amino-3-carboxypropyl]wyosine(37) in tRNA(Phe) + S-adenosyl-L-homocysteine + H(+)</text>
        <dbReference type="Rhea" id="RHEA:36635"/>
        <dbReference type="Rhea" id="RHEA-COMP:10378"/>
        <dbReference type="Rhea" id="RHEA-COMP:10379"/>
        <dbReference type="ChEBI" id="CHEBI:15378"/>
        <dbReference type="ChEBI" id="CHEBI:57856"/>
        <dbReference type="ChEBI" id="CHEBI:59789"/>
        <dbReference type="ChEBI" id="CHEBI:73543"/>
        <dbReference type="ChEBI" id="CHEBI:73550"/>
        <dbReference type="EC" id="2.1.1.282"/>
    </reaction>
</comment>
<proteinExistence type="inferred from homology"/>
<dbReference type="InterPro" id="IPR003827">
    <property type="entry name" value="tRNA_yW-synthesising"/>
</dbReference>
<comment type="pathway">
    <text evidence="1">tRNA modification; wybutosine-tRNA(Phe) biosynthesis.</text>
</comment>
<dbReference type="EC" id="2.1.1.282" evidence="3"/>
<evidence type="ECO:0000256" key="5">
    <source>
        <dbReference type="ARBA" id="ARBA00022679"/>
    </source>
</evidence>
<evidence type="ECO:0000256" key="7">
    <source>
        <dbReference type="ARBA" id="ARBA00022694"/>
    </source>
</evidence>
<organism evidence="14 15">
    <name type="scientific">Zopfia rhizophila CBS 207.26</name>
    <dbReference type="NCBI Taxonomy" id="1314779"/>
    <lineage>
        <taxon>Eukaryota</taxon>
        <taxon>Fungi</taxon>
        <taxon>Dikarya</taxon>
        <taxon>Ascomycota</taxon>
        <taxon>Pezizomycotina</taxon>
        <taxon>Dothideomycetes</taxon>
        <taxon>Dothideomycetes incertae sedis</taxon>
        <taxon>Zopfiaceae</taxon>
        <taxon>Zopfia</taxon>
    </lineage>
</organism>
<feature type="compositionally biased region" description="Polar residues" evidence="12">
    <location>
        <begin position="293"/>
        <end position="306"/>
    </location>
</feature>
<dbReference type="OrthoDB" id="263283at2759"/>
<dbReference type="Proteomes" id="UP000800200">
    <property type="component" value="Unassembled WGS sequence"/>
</dbReference>
<feature type="region of interest" description="Disordered" evidence="12">
    <location>
        <begin position="268"/>
        <end position="313"/>
    </location>
</feature>
<comment type="function">
    <text evidence="10">S-adenosyl-L-methionine-dependent methyltransferase that acts as a component of the wybutosine biosynthesis pathway. Wybutosine is a hyper modified guanosine with a tricyclic base found at the 3'-position adjacent to the anticodon of eukaryotic phenylalanine tRNA. Probably methylates N-4 position of wybutosine-86 to produce wybutosine-72.</text>
</comment>
<evidence type="ECO:0000259" key="13">
    <source>
        <dbReference type="Pfam" id="PF02676"/>
    </source>
</evidence>
<keyword evidence="15" id="KW-1185">Reference proteome</keyword>
<dbReference type="PANTHER" id="PTHR48418">
    <property type="entry name" value="TRNA WYBUTOSINE-SYNTHESIZING PROTEIN 3"/>
    <property type="match status" value="1"/>
</dbReference>
<dbReference type="InterPro" id="IPR036602">
    <property type="entry name" value="tRNA_yW-synthesising-like_sf"/>
</dbReference>
<feature type="domain" description="tRNA wybutosine-synthesizing protein" evidence="13">
    <location>
        <begin position="8"/>
        <end position="244"/>
    </location>
</feature>
<dbReference type="AlphaFoldDB" id="A0A6A6EG44"/>
<dbReference type="Gene3D" id="3.30.1960.10">
    <property type="entry name" value="tRNA wybutosine-synthesizing-like"/>
    <property type="match status" value="1"/>
</dbReference>
<feature type="compositionally biased region" description="Basic and acidic residues" evidence="12">
    <location>
        <begin position="281"/>
        <end position="292"/>
    </location>
</feature>
<evidence type="ECO:0000313" key="15">
    <source>
        <dbReference type="Proteomes" id="UP000800200"/>
    </source>
</evidence>